<dbReference type="InterPro" id="IPR013785">
    <property type="entry name" value="Aldolase_TIM"/>
</dbReference>
<dbReference type="NCBIfam" id="TIGR01232">
    <property type="entry name" value="lacD"/>
    <property type="match status" value="1"/>
</dbReference>
<dbReference type="NCBIfam" id="NF009065">
    <property type="entry name" value="PRK12399.1"/>
    <property type="match status" value="1"/>
</dbReference>
<evidence type="ECO:0000256" key="3">
    <source>
        <dbReference type="ARBA" id="ARBA00008679"/>
    </source>
</evidence>
<comment type="similarity">
    <text evidence="3 6">Belongs to the aldolase LacD family.</text>
</comment>
<name>A0ABT4X549_9BACI</name>
<keyword evidence="8" id="KW-1185">Reference proteome</keyword>
<gene>
    <name evidence="6 7" type="primary">lacD</name>
    <name evidence="7" type="ORF">PJ311_12380</name>
</gene>
<sequence length="336" mass="37589">MLNISKGKYEGLKKLSDENGIIGALAIDQRGSLQKMIASYNEGNHAPSSLEHFKVLVSKELTPYASSILLDPEFGWTAAENRDQNAGLLVAYEKTGYDASIEGRLPDLLPNWSVKRLKEKGADAVKLLLYYDVDESQETNDQKQAFVERIGSECVAEDLPYFLEIVSYDAKNNDVKGIEYAKVKPHKVNDAVHEFCKPRYAIDVLKVEVPVNMNYVEGFTTGEVVYTKDEAKHYFKEQADASILPFIFLSAGVSAELFQKTLVFAKEAGSTFNGVLCGRATWKNGVEPFAKFGKEKAADWLKNVGRENITNLNRVLKETASPWWSQYGTKESVFVK</sequence>
<dbReference type="GO" id="GO:0009025">
    <property type="term" value="F:tagatose-bisphosphate aldolase activity"/>
    <property type="evidence" value="ECO:0007669"/>
    <property type="project" value="UniProtKB-EC"/>
</dbReference>
<dbReference type="NCBIfam" id="NF009498">
    <property type="entry name" value="PRK12858.1"/>
    <property type="match status" value="1"/>
</dbReference>
<comment type="pathway">
    <text evidence="2 6">Carbohydrate metabolism; D-tagatose 6-phosphate degradation; D-glyceraldehyde 3-phosphate and glycerone phosphate from D-tagatose 6-phosphate: step 2/2.</text>
</comment>
<dbReference type="NCBIfam" id="NF003180">
    <property type="entry name" value="PRK04161.1"/>
    <property type="match status" value="1"/>
</dbReference>
<dbReference type="InterPro" id="IPR050552">
    <property type="entry name" value="LacD_aldolase"/>
</dbReference>
<proteinExistence type="inferred from homology"/>
<keyword evidence="5 6" id="KW-0456">Lyase</keyword>
<evidence type="ECO:0000256" key="2">
    <source>
        <dbReference type="ARBA" id="ARBA00005191"/>
    </source>
</evidence>
<dbReference type="Pfam" id="PF01791">
    <property type="entry name" value="DeoC"/>
    <property type="match status" value="1"/>
</dbReference>
<dbReference type="HAMAP" id="MF_00734">
    <property type="entry name" value="LacD"/>
    <property type="match status" value="1"/>
</dbReference>
<evidence type="ECO:0000256" key="6">
    <source>
        <dbReference type="HAMAP-Rule" id="MF_00734"/>
    </source>
</evidence>
<evidence type="ECO:0000256" key="5">
    <source>
        <dbReference type="ARBA" id="ARBA00023239"/>
    </source>
</evidence>
<comment type="catalytic activity">
    <reaction evidence="1 6">
        <text>D-tagatofuranose 1,6-bisphosphate = D-glyceraldehyde 3-phosphate + dihydroxyacetone phosphate</text>
        <dbReference type="Rhea" id="RHEA:22948"/>
        <dbReference type="ChEBI" id="CHEBI:57642"/>
        <dbReference type="ChEBI" id="CHEBI:58694"/>
        <dbReference type="ChEBI" id="CHEBI:59776"/>
        <dbReference type="EC" id="4.1.2.40"/>
    </reaction>
</comment>
<dbReference type="Proteomes" id="UP001211894">
    <property type="component" value="Unassembled WGS sequence"/>
</dbReference>
<dbReference type="InterPro" id="IPR005927">
    <property type="entry name" value="Tag_1.6-dipho_adolase"/>
</dbReference>
<dbReference type="EMBL" id="JAQKAB010000008">
    <property type="protein sequence ID" value="MDA7027384.1"/>
    <property type="molecule type" value="Genomic_DNA"/>
</dbReference>
<evidence type="ECO:0000256" key="4">
    <source>
        <dbReference type="ARBA" id="ARBA00022736"/>
    </source>
</evidence>
<dbReference type="SUPFAM" id="SSF51569">
    <property type="entry name" value="Aldolase"/>
    <property type="match status" value="1"/>
</dbReference>
<organism evidence="7 8">
    <name type="scientific">Bacillus changyiensis</name>
    <dbReference type="NCBI Taxonomy" id="3004103"/>
    <lineage>
        <taxon>Bacteria</taxon>
        <taxon>Bacillati</taxon>
        <taxon>Bacillota</taxon>
        <taxon>Bacilli</taxon>
        <taxon>Bacillales</taxon>
        <taxon>Bacillaceae</taxon>
        <taxon>Bacillus</taxon>
    </lineage>
</organism>
<keyword evidence="4 6" id="KW-0423">Lactose metabolism</keyword>
<protein>
    <recommendedName>
        <fullName evidence="6">Tagatose 1,6-diphosphate aldolase</fullName>
        <ecNumber evidence="6">4.1.2.40</ecNumber>
    </recommendedName>
    <alternativeName>
        <fullName evidence="6">D-tagatose-1,6-bisphosphate aldolase</fullName>
    </alternativeName>
    <alternativeName>
        <fullName evidence="6">Tagatose-bisphosphate aldolase</fullName>
    </alternativeName>
</protein>
<dbReference type="PANTHER" id="PTHR39340">
    <property type="entry name" value="SULFOFRUCTOSEPHOSPHATE ALDOLASE"/>
    <property type="match status" value="1"/>
</dbReference>
<dbReference type="PANTHER" id="PTHR39340:SF1">
    <property type="entry name" value="SULFOFRUCTOSEPHOSPHATE ALDOLASE"/>
    <property type="match status" value="1"/>
</dbReference>
<dbReference type="SMART" id="SM01133">
    <property type="entry name" value="DeoC"/>
    <property type="match status" value="1"/>
</dbReference>
<dbReference type="EC" id="4.1.2.40" evidence="6"/>
<evidence type="ECO:0000313" key="8">
    <source>
        <dbReference type="Proteomes" id="UP001211894"/>
    </source>
</evidence>
<dbReference type="Gene3D" id="3.20.20.70">
    <property type="entry name" value="Aldolase class I"/>
    <property type="match status" value="1"/>
</dbReference>
<comment type="caution">
    <text evidence="7">The sequence shown here is derived from an EMBL/GenBank/DDBJ whole genome shotgun (WGS) entry which is preliminary data.</text>
</comment>
<evidence type="ECO:0000256" key="1">
    <source>
        <dbReference type="ARBA" id="ARBA00000567"/>
    </source>
</evidence>
<dbReference type="InterPro" id="IPR002915">
    <property type="entry name" value="DeoC/FbaB/LacD_aldolase"/>
</dbReference>
<accession>A0ABT4X549</accession>
<reference evidence="7 8" key="1">
    <citation type="submission" date="2023-01" db="EMBL/GenBank/DDBJ databases">
        <title>Bacillus changyiensis sp. nov., isolated from a coastal deposit.</title>
        <authorList>
            <person name="Xiao G."/>
            <person name="Lai Q."/>
            <person name="Hu Z."/>
            <person name="Shao Z."/>
        </authorList>
    </citation>
    <scope>NUCLEOTIDE SEQUENCE [LARGE SCALE GENOMIC DNA]</scope>
    <source>
        <strain evidence="7 8">CLL-7-23</strain>
    </source>
</reference>
<evidence type="ECO:0000313" key="7">
    <source>
        <dbReference type="EMBL" id="MDA7027384.1"/>
    </source>
</evidence>
<dbReference type="RefSeq" id="WP_271341226.1">
    <property type="nucleotide sequence ID" value="NZ_JAQKAB010000008.1"/>
</dbReference>